<sequence>MSKGLSSSYMIRIKSTDEITALNPHEIISAQSSEIAHTTKANTVARIPTSRKKTTQTVPNDFERWIKSHSDDKDFADLINTKVAPRKRRSLLSNVSFAYSSDESSNSEDEEEDDFDTPSTSTMTTSSKNVAKGSKPSATPKKPLLSLTRSTAPPRATTAPVKKANWLSGLFHKQPKTSSASASAATNPPSSKPPIHKTCAEPPVPAAVPLTNKTANISQFFTNKKKPTSSKPKEQAAKIPNLPKRYPIPIERVIYEISWMKLHNPRRPLRHHVSISNMLVWYTSMVDNHQTLLRLRIPARSTSSHVSAAAVSRPY</sequence>
<evidence type="ECO:0000259" key="2">
    <source>
        <dbReference type="SMART" id="SM01327"/>
    </source>
</evidence>
<feature type="compositionally biased region" description="Low complexity" evidence="1">
    <location>
        <begin position="176"/>
        <end position="189"/>
    </location>
</feature>
<name>A0A8H4BNW7_MUCCL</name>
<feature type="compositionally biased region" description="Low complexity" evidence="1">
    <location>
        <begin position="117"/>
        <end position="127"/>
    </location>
</feature>
<evidence type="ECO:0000313" key="4">
    <source>
        <dbReference type="Proteomes" id="UP000469890"/>
    </source>
</evidence>
<dbReference type="Pfam" id="PF08632">
    <property type="entry name" value="Zds_C"/>
    <property type="match status" value="1"/>
</dbReference>
<evidence type="ECO:0000313" key="3">
    <source>
        <dbReference type="EMBL" id="KAF1805554.1"/>
    </source>
</evidence>
<protein>
    <recommendedName>
        <fullName evidence="2">Protein Zds1 C-terminal domain-containing protein</fullName>
    </recommendedName>
</protein>
<dbReference type="Proteomes" id="UP000469890">
    <property type="component" value="Unassembled WGS sequence"/>
</dbReference>
<feature type="domain" description="Protein Zds1 C-terminal" evidence="2">
    <location>
        <begin position="235"/>
        <end position="287"/>
    </location>
</feature>
<reference evidence="3 4" key="1">
    <citation type="submission" date="2019-09" db="EMBL/GenBank/DDBJ databases">
        <authorList>
            <consortium name="DOE Joint Genome Institute"/>
            <person name="Mondo S.J."/>
            <person name="Navarro-Mendoza M.I."/>
            <person name="Perez-Arques C."/>
            <person name="Panchal S."/>
            <person name="Nicolas F.E."/>
            <person name="Ganguly P."/>
            <person name="Pangilinan J."/>
            <person name="Grigoriev I."/>
            <person name="Heitman J."/>
            <person name="Sanya K."/>
            <person name="Garre V."/>
        </authorList>
    </citation>
    <scope>NUCLEOTIDE SEQUENCE [LARGE SCALE GENOMIC DNA]</scope>
    <source>
        <strain evidence="3 4">MU402</strain>
    </source>
</reference>
<dbReference type="GO" id="GO:0010971">
    <property type="term" value="P:positive regulation of G2/M transition of mitotic cell cycle"/>
    <property type="evidence" value="ECO:0007669"/>
    <property type="project" value="TreeGrafter"/>
</dbReference>
<feature type="compositionally biased region" description="Acidic residues" evidence="1">
    <location>
        <begin position="105"/>
        <end position="116"/>
    </location>
</feature>
<feature type="region of interest" description="Disordered" evidence="1">
    <location>
        <begin position="38"/>
        <end position="60"/>
    </location>
</feature>
<dbReference type="GO" id="GO:0005737">
    <property type="term" value="C:cytoplasm"/>
    <property type="evidence" value="ECO:0007669"/>
    <property type="project" value="TreeGrafter"/>
</dbReference>
<dbReference type="InterPro" id="IPR040206">
    <property type="entry name" value="Zds1/2"/>
</dbReference>
<dbReference type="PANTHER" id="PTHR28089">
    <property type="entry name" value="PROTEIN ZDS1-RELATED"/>
    <property type="match status" value="1"/>
</dbReference>
<evidence type="ECO:0000256" key="1">
    <source>
        <dbReference type="SAM" id="MobiDB-lite"/>
    </source>
</evidence>
<feature type="region of interest" description="Disordered" evidence="1">
    <location>
        <begin position="98"/>
        <end position="200"/>
    </location>
</feature>
<proteinExistence type="predicted"/>
<gene>
    <name evidence="3" type="ORF">FB192DRAFT_1363422</name>
</gene>
<dbReference type="SMART" id="SM01327">
    <property type="entry name" value="Zds_C"/>
    <property type="match status" value="1"/>
</dbReference>
<dbReference type="InterPro" id="IPR013941">
    <property type="entry name" value="ZDS1_C"/>
</dbReference>
<dbReference type="AlphaFoldDB" id="A0A8H4BNW7"/>
<feature type="compositionally biased region" description="Low complexity" evidence="1">
    <location>
        <begin position="151"/>
        <end position="160"/>
    </location>
</feature>
<organism evidence="3 4">
    <name type="scientific">Mucor circinelloides f. lusitanicus</name>
    <name type="common">Mucor racemosus var. lusitanicus</name>
    <dbReference type="NCBI Taxonomy" id="29924"/>
    <lineage>
        <taxon>Eukaryota</taxon>
        <taxon>Fungi</taxon>
        <taxon>Fungi incertae sedis</taxon>
        <taxon>Mucoromycota</taxon>
        <taxon>Mucoromycotina</taxon>
        <taxon>Mucoromycetes</taxon>
        <taxon>Mucorales</taxon>
        <taxon>Mucorineae</taxon>
        <taxon>Mucoraceae</taxon>
        <taxon>Mucor</taxon>
    </lineage>
</organism>
<comment type="caution">
    <text evidence="3">The sequence shown here is derived from an EMBL/GenBank/DDBJ whole genome shotgun (WGS) entry which is preliminary data.</text>
</comment>
<dbReference type="GO" id="GO:0030010">
    <property type="term" value="P:establishment of cell polarity"/>
    <property type="evidence" value="ECO:0007669"/>
    <property type="project" value="TreeGrafter"/>
</dbReference>
<dbReference type="PANTHER" id="PTHR28089:SF1">
    <property type="entry name" value="PROTEIN ZDS1-RELATED"/>
    <property type="match status" value="1"/>
</dbReference>
<accession>A0A8H4BNW7</accession>
<dbReference type="EMBL" id="JAAECE010000002">
    <property type="protein sequence ID" value="KAF1805554.1"/>
    <property type="molecule type" value="Genomic_DNA"/>
</dbReference>